<dbReference type="AlphaFoldDB" id="A0A151A7H3"/>
<dbReference type="Proteomes" id="UP000075418">
    <property type="component" value="Unassembled WGS sequence"/>
</dbReference>
<dbReference type="PROSITE" id="PS51186">
    <property type="entry name" value="GNAT"/>
    <property type="match status" value="1"/>
</dbReference>
<feature type="domain" description="N-acetyltransferase" evidence="1">
    <location>
        <begin position="2"/>
        <end position="165"/>
    </location>
</feature>
<organism evidence="3 4">
    <name type="scientific">Staphylococcus kloosii</name>
    <dbReference type="NCBI Taxonomy" id="29384"/>
    <lineage>
        <taxon>Bacteria</taxon>
        <taxon>Bacillati</taxon>
        <taxon>Bacillota</taxon>
        <taxon>Bacilli</taxon>
        <taxon>Bacillales</taxon>
        <taxon>Staphylococcaceae</taxon>
        <taxon>Staphylococcus</taxon>
    </lineage>
</organism>
<evidence type="ECO:0000313" key="2">
    <source>
        <dbReference type="EMBL" id="HJF68336.1"/>
    </source>
</evidence>
<dbReference type="PANTHER" id="PTHR39173:SF1">
    <property type="entry name" value="ACETYLTRANSFERASE"/>
    <property type="match status" value="1"/>
</dbReference>
<reference evidence="3 4" key="1">
    <citation type="submission" date="2016-02" db="EMBL/GenBank/DDBJ databases">
        <title>Draft genome sequence of hydrocarbon degrading Staphylococcus saprophyticus Strain CNV2, isolated from crude-oil contaminated soil from Noonmati Oil Refinery, Guwahati, Assam, India.</title>
        <authorList>
            <person name="Mukherjee A."/>
            <person name="Chettri B."/>
            <person name="Langpoklakpam J."/>
            <person name="Singh A.K."/>
            <person name="Chattopadhyay D.J."/>
        </authorList>
    </citation>
    <scope>NUCLEOTIDE SEQUENCE [LARGE SCALE GENOMIC DNA]</scope>
    <source>
        <strain evidence="3 4">CNV2</strain>
    </source>
</reference>
<keyword evidence="2" id="KW-0012">Acyltransferase</keyword>
<dbReference type="InterPro" id="IPR016181">
    <property type="entry name" value="Acyl_CoA_acyltransferase"/>
</dbReference>
<dbReference type="CDD" id="cd04301">
    <property type="entry name" value="NAT_SF"/>
    <property type="match status" value="1"/>
</dbReference>
<evidence type="ECO:0000313" key="4">
    <source>
        <dbReference type="Proteomes" id="UP000075418"/>
    </source>
</evidence>
<protein>
    <submittedName>
        <fullName evidence="2 3">Acetyltransferase</fullName>
        <ecNumber evidence="2">2.3.1.-</ecNumber>
    </submittedName>
</protein>
<evidence type="ECO:0000259" key="1">
    <source>
        <dbReference type="PROSITE" id="PS51186"/>
    </source>
</evidence>
<dbReference type="PANTHER" id="PTHR39173">
    <property type="entry name" value="ACETYLTRANSFERASE"/>
    <property type="match status" value="1"/>
</dbReference>
<evidence type="ECO:0000313" key="3">
    <source>
        <dbReference type="EMBL" id="KYH15312.1"/>
    </source>
</evidence>
<dbReference type="EMBL" id="LUGM01000002">
    <property type="protein sequence ID" value="KYH15312.1"/>
    <property type="molecule type" value="Genomic_DNA"/>
</dbReference>
<proteinExistence type="predicted"/>
<name>A0A151A7H3_9STAP</name>
<dbReference type="GO" id="GO:0016747">
    <property type="term" value="F:acyltransferase activity, transferring groups other than amino-acyl groups"/>
    <property type="evidence" value="ECO:0007669"/>
    <property type="project" value="InterPro"/>
</dbReference>
<dbReference type="EC" id="2.3.1.-" evidence="2"/>
<dbReference type="Pfam" id="PF13302">
    <property type="entry name" value="Acetyltransf_3"/>
    <property type="match status" value="1"/>
</dbReference>
<dbReference type="Gene3D" id="3.40.630.30">
    <property type="match status" value="1"/>
</dbReference>
<reference evidence="2" key="2">
    <citation type="journal article" date="2021" name="PeerJ">
        <title>Extensive microbial diversity within the chicken gut microbiome revealed by metagenomics and culture.</title>
        <authorList>
            <person name="Gilroy R."/>
            <person name="Ravi A."/>
            <person name="Getino M."/>
            <person name="Pursley I."/>
            <person name="Horton D.L."/>
            <person name="Alikhan N.F."/>
            <person name="Baker D."/>
            <person name="Gharbi K."/>
            <person name="Hall N."/>
            <person name="Watson M."/>
            <person name="Adriaenssens E.M."/>
            <person name="Foster-Nyarko E."/>
            <person name="Jarju S."/>
            <person name="Secka A."/>
            <person name="Antonio M."/>
            <person name="Oren A."/>
            <person name="Chaudhuri R.R."/>
            <person name="La Ragione R."/>
            <person name="Hildebrand F."/>
            <person name="Pallen M.J."/>
        </authorList>
    </citation>
    <scope>NUCLEOTIDE SEQUENCE</scope>
    <source>
        <strain evidence="2">CHK149-3286</strain>
    </source>
</reference>
<sequence length="167" mass="19116">MAEFRELTMGDEELYCNYMEEWLDNDEQIVPTVTNIAKYDNFEDLVHKLEDNKSHDQKVDNTTLFLIGEEIIGAANIRHNLNDALKKHGGHIGYGVRKKYRQQGYGTKILKKSLDYLSRIGVQEALITCDDDNEASATVILNNGGEEIESYEHEDGTVTRRFMIEIA</sequence>
<dbReference type="RefSeq" id="WP_061855454.1">
    <property type="nucleotide sequence ID" value="NZ_DYVT01000097.1"/>
</dbReference>
<accession>A0A151A7H3</accession>
<dbReference type="InterPro" id="IPR000182">
    <property type="entry name" value="GNAT_dom"/>
</dbReference>
<dbReference type="SUPFAM" id="SSF55729">
    <property type="entry name" value="Acyl-CoA N-acyltransferases (Nat)"/>
    <property type="match status" value="1"/>
</dbReference>
<reference evidence="2" key="3">
    <citation type="submission" date="2021-09" db="EMBL/GenBank/DDBJ databases">
        <authorList>
            <person name="Gilroy R."/>
        </authorList>
    </citation>
    <scope>NUCLEOTIDE SEQUENCE</scope>
    <source>
        <strain evidence="2">CHK149-3286</strain>
    </source>
</reference>
<comment type="caution">
    <text evidence="3">The sequence shown here is derived from an EMBL/GenBank/DDBJ whole genome shotgun (WGS) entry which is preliminary data.</text>
</comment>
<dbReference type="Proteomes" id="UP000706163">
    <property type="component" value="Unassembled WGS sequence"/>
</dbReference>
<keyword evidence="3" id="KW-0808">Transferase</keyword>
<dbReference type="EMBL" id="DYVT01000097">
    <property type="protein sequence ID" value="HJF68336.1"/>
    <property type="molecule type" value="Genomic_DNA"/>
</dbReference>
<gene>
    <name evidence="3" type="ORF">A0131_11110</name>
    <name evidence="2" type="ORF">K8V85_08495</name>
</gene>